<dbReference type="Pfam" id="PF05425">
    <property type="entry name" value="CopD"/>
    <property type="match status" value="1"/>
</dbReference>
<evidence type="ECO:0000313" key="10">
    <source>
        <dbReference type="Proteomes" id="UP000244523"/>
    </source>
</evidence>
<dbReference type="PANTHER" id="PTHR34820">
    <property type="entry name" value="INNER MEMBRANE PROTEIN YEBZ"/>
    <property type="match status" value="1"/>
</dbReference>
<sequence length="316" mass="32583">TGGASLRTATRCKAPSASRSPSDRVEGLAPIDGWTGVAIAFKAAGYAAALLAIGGPLFLAAFPTAHADARQLARKIAVIAALIGMAVLATRFGIRAARISGMGLSGAVDPMMLGFVWNSPLGTAAIWRGVGELLIVALLIKGTIGLAAGLVGALLVALSYTFIGHSLGDPRWLLAALLTVHLLTAAFWVGALAPLRRAISLPEGASLLHRFGTVASVTVAFLVIVGLVFAWLMTGSLTELLTTAYGWTLIAKLAAVSGLMILATLNKWWLVPALASGAPEAAGHLRRSIQFEAFAVLLILIVTAVLTSITTPPVNL</sequence>
<dbReference type="PANTHER" id="PTHR34820:SF4">
    <property type="entry name" value="INNER MEMBRANE PROTEIN YEBZ"/>
    <property type="match status" value="1"/>
</dbReference>
<feature type="non-terminal residue" evidence="9">
    <location>
        <position position="1"/>
    </location>
</feature>
<feature type="transmembrane region" description="Helical" evidence="7">
    <location>
        <begin position="133"/>
        <end position="160"/>
    </location>
</feature>
<accession>A0A2T6K9A4</accession>
<feature type="transmembrane region" description="Helical" evidence="7">
    <location>
        <begin position="207"/>
        <end position="232"/>
    </location>
</feature>
<dbReference type="InterPro" id="IPR032694">
    <property type="entry name" value="CopC/D"/>
</dbReference>
<keyword evidence="4 7" id="KW-1133">Transmembrane helix</keyword>
<keyword evidence="2" id="KW-1003">Cell membrane</keyword>
<dbReference type="Proteomes" id="UP000244523">
    <property type="component" value="Unassembled WGS sequence"/>
</dbReference>
<evidence type="ECO:0000256" key="6">
    <source>
        <dbReference type="SAM" id="MobiDB-lite"/>
    </source>
</evidence>
<feature type="transmembrane region" description="Helical" evidence="7">
    <location>
        <begin position="43"/>
        <end position="64"/>
    </location>
</feature>
<dbReference type="EMBL" id="QBUD01000014">
    <property type="protein sequence ID" value="PUB11354.1"/>
    <property type="molecule type" value="Genomic_DNA"/>
</dbReference>
<feature type="transmembrane region" description="Helical" evidence="7">
    <location>
        <begin position="291"/>
        <end position="310"/>
    </location>
</feature>
<name>A0A2T6K9A4_9RHOB</name>
<feature type="region of interest" description="Disordered" evidence="6">
    <location>
        <begin position="1"/>
        <end position="23"/>
    </location>
</feature>
<comment type="caution">
    <text evidence="9">The sequence shown here is derived from an EMBL/GenBank/DDBJ whole genome shotgun (WGS) entry which is preliminary data.</text>
</comment>
<evidence type="ECO:0000256" key="4">
    <source>
        <dbReference type="ARBA" id="ARBA00022989"/>
    </source>
</evidence>
<dbReference type="GO" id="GO:0005886">
    <property type="term" value="C:plasma membrane"/>
    <property type="evidence" value="ECO:0007669"/>
    <property type="project" value="UniProtKB-SubCell"/>
</dbReference>
<dbReference type="InterPro" id="IPR008457">
    <property type="entry name" value="Cu-R_CopD_dom"/>
</dbReference>
<evidence type="ECO:0000256" key="2">
    <source>
        <dbReference type="ARBA" id="ARBA00022475"/>
    </source>
</evidence>
<reference evidence="9 10" key="1">
    <citation type="submission" date="2018-04" db="EMBL/GenBank/DDBJ databases">
        <title>Genomic Encyclopedia of Archaeal and Bacterial Type Strains, Phase II (KMG-II): from individual species to whole genera.</title>
        <authorList>
            <person name="Goeker M."/>
        </authorList>
    </citation>
    <scope>NUCLEOTIDE SEQUENCE [LARGE SCALE GENOMIC DNA]</scope>
    <source>
        <strain evidence="9 10">DSM 29955</strain>
    </source>
</reference>
<evidence type="ECO:0000256" key="5">
    <source>
        <dbReference type="ARBA" id="ARBA00023136"/>
    </source>
</evidence>
<dbReference type="GO" id="GO:0006825">
    <property type="term" value="P:copper ion transport"/>
    <property type="evidence" value="ECO:0007669"/>
    <property type="project" value="InterPro"/>
</dbReference>
<keyword evidence="10" id="KW-1185">Reference proteome</keyword>
<feature type="transmembrane region" description="Helical" evidence="7">
    <location>
        <begin position="244"/>
        <end position="270"/>
    </location>
</feature>
<comment type="subcellular location">
    <subcellularLocation>
        <location evidence="1">Cell membrane</location>
        <topology evidence="1">Multi-pass membrane protein</topology>
    </subcellularLocation>
</comment>
<evidence type="ECO:0000313" key="9">
    <source>
        <dbReference type="EMBL" id="PUB11354.1"/>
    </source>
</evidence>
<proteinExistence type="predicted"/>
<evidence type="ECO:0000259" key="8">
    <source>
        <dbReference type="Pfam" id="PF05425"/>
    </source>
</evidence>
<feature type="transmembrane region" description="Helical" evidence="7">
    <location>
        <begin position="100"/>
        <end position="121"/>
    </location>
</feature>
<evidence type="ECO:0000256" key="3">
    <source>
        <dbReference type="ARBA" id="ARBA00022692"/>
    </source>
</evidence>
<feature type="domain" description="Copper resistance protein D" evidence="8">
    <location>
        <begin position="207"/>
        <end position="306"/>
    </location>
</feature>
<keyword evidence="3 7" id="KW-0812">Transmembrane</keyword>
<dbReference type="AlphaFoldDB" id="A0A2T6K9A4"/>
<evidence type="ECO:0000256" key="7">
    <source>
        <dbReference type="SAM" id="Phobius"/>
    </source>
</evidence>
<gene>
    <name evidence="9" type="ORF">C8N45_114129</name>
</gene>
<protein>
    <submittedName>
        <fullName evidence="9">Putative copper resistance protein D</fullName>
    </submittedName>
</protein>
<feature type="transmembrane region" description="Helical" evidence="7">
    <location>
        <begin position="172"/>
        <end position="195"/>
    </location>
</feature>
<evidence type="ECO:0000256" key="1">
    <source>
        <dbReference type="ARBA" id="ARBA00004651"/>
    </source>
</evidence>
<keyword evidence="5 7" id="KW-0472">Membrane</keyword>
<feature type="transmembrane region" description="Helical" evidence="7">
    <location>
        <begin position="76"/>
        <end position="94"/>
    </location>
</feature>
<organism evidence="9 10">
    <name type="scientific">Yoonia sediminilitoris</name>
    <dbReference type="NCBI Taxonomy" id="1286148"/>
    <lineage>
        <taxon>Bacteria</taxon>
        <taxon>Pseudomonadati</taxon>
        <taxon>Pseudomonadota</taxon>
        <taxon>Alphaproteobacteria</taxon>
        <taxon>Rhodobacterales</taxon>
        <taxon>Paracoccaceae</taxon>
        <taxon>Yoonia</taxon>
    </lineage>
</organism>